<dbReference type="OrthoDB" id="406544at2759"/>
<dbReference type="Gene3D" id="3.90.1590.10">
    <property type="entry name" value="glutathione-dependent formaldehyde- activating enzyme (gfa)"/>
    <property type="match status" value="1"/>
</dbReference>
<dbReference type="PANTHER" id="PTHR33337:SF40">
    <property type="entry name" value="CENP-V_GFA DOMAIN-CONTAINING PROTEIN-RELATED"/>
    <property type="match status" value="1"/>
</dbReference>
<dbReference type="Pfam" id="PF04828">
    <property type="entry name" value="GFA"/>
    <property type="match status" value="2"/>
</dbReference>
<dbReference type="AlphaFoldDB" id="A0A163HJF2"/>
<dbReference type="PROSITE" id="PS51891">
    <property type="entry name" value="CENP_V_GFA"/>
    <property type="match status" value="1"/>
</dbReference>
<keyword evidence="3" id="KW-0862">Zinc</keyword>
<dbReference type="GO" id="GO:0016846">
    <property type="term" value="F:carbon-sulfur lyase activity"/>
    <property type="evidence" value="ECO:0007669"/>
    <property type="project" value="InterPro"/>
</dbReference>
<accession>A0A163HJF2</accession>
<name>A0A163HJF2_DIDRA</name>
<organism evidence="5 6">
    <name type="scientific">Didymella rabiei</name>
    <name type="common">Chickpea ascochyta blight fungus</name>
    <name type="synonym">Mycosphaerella rabiei</name>
    <dbReference type="NCBI Taxonomy" id="5454"/>
    <lineage>
        <taxon>Eukaryota</taxon>
        <taxon>Fungi</taxon>
        <taxon>Dikarya</taxon>
        <taxon>Ascomycota</taxon>
        <taxon>Pezizomycotina</taxon>
        <taxon>Dothideomycetes</taxon>
        <taxon>Pleosporomycetidae</taxon>
        <taxon>Pleosporales</taxon>
        <taxon>Pleosporineae</taxon>
        <taxon>Didymellaceae</taxon>
        <taxon>Ascochyta</taxon>
    </lineage>
</organism>
<dbReference type="InterPro" id="IPR011057">
    <property type="entry name" value="Mss4-like_sf"/>
</dbReference>
<protein>
    <submittedName>
        <fullName evidence="5">Carbon-sulfur lyase</fullName>
    </submittedName>
</protein>
<keyword evidence="2" id="KW-0479">Metal-binding</keyword>
<evidence type="ECO:0000313" key="6">
    <source>
        <dbReference type="Proteomes" id="UP000076837"/>
    </source>
</evidence>
<dbReference type="GO" id="GO:0046872">
    <property type="term" value="F:metal ion binding"/>
    <property type="evidence" value="ECO:0007669"/>
    <property type="project" value="UniProtKB-KW"/>
</dbReference>
<evidence type="ECO:0000313" key="5">
    <source>
        <dbReference type="EMBL" id="KZM25317.1"/>
    </source>
</evidence>
<dbReference type="Proteomes" id="UP000076837">
    <property type="component" value="Unassembled WGS sequence"/>
</dbReference>
<proteinExistence type="inferred from homology"/>
<gene>
    <name evidence="5" type="ORF">ST47_g3477</name>
</gene>
<keyword evidence="6" id="KW-1185">Reference proteome</keyword>
<sequence>MMAEQIRTGACLCKKITFRVEGEELNFAICHCTNCRRNCGATYTANAWFPDKVLFFSSLEVSTLTRLKQFEWTTGEDLLKQYDDRDTETSEVVHRWFCTDCGSPMMTKSPRMPGITIVPSGVFDGQHNWKPSYEQWRQSKVCFVEPIRAVKDKSRYDQHPDLNEFEDIWGKSGARPAQEFIDR</sequence>
<reference evidence="5 6" key="1">
    <citation type="journal article" date="2016" name="Sci. Rep.">
        <title>Draft genome sequencing and secretome analysis of fungal phytopathogen Ascochyta rabiei provides insight into the necrotrophic effector repertoire.</title>
        <authorList>
            <person name="Verma S."/>
            <person name="Gazara R.K."/>
            <person name="Nizam S."/>
            <person name="Parween S."/>
            <person name="Chattopadhyay D."/>
            <person name="Verma P.K."/>
        </authorList>
    </citation>
    <scope>NUCLEOTIDE SEQUENCE [LARGE SCALE GENOMIC DNA]</scope>
    <source>
        <strain evidence="5 6">ArDII</strain>
    </source>
</reference>
<dbReference type="EMBL" id="JYNV01000129">
    <property type="protein sequence ID" value="KZM25317.1"/>
    <property type="molecule type" value="Genomic_DNA"/>
</dbReference>
<dbReference type="InterPro" id="IPR006913">
    <property type="entry name" value="CENP-V/GFA"/>
</dbReference>
<evidence type="ECO:0000256" key="1">
    <source>
        <dbReference type="ARBA" id="ARBA00005495"/>
    </source>
</evidence>
<evidence type="ECO:0000256" key="3">
    <source>
        <dbReference type="ARBA" id="ARBA00022833"/>
    </source>
</evidence>
<evidence type="ECO:0000256" key="4">
    <source>
        <dbReference type="ARBA" id="ARBA00023239"/>
    </source>
</evidence>
<dbReference type="PANTHER" id="PTHR33337">
    <property type="entry name" value="GFA DOMAIN-CONTAINING PROTEIN"/>
    <property type="match status" value="1"/>
</dbReference>
<comment type="similarity">
    <text evidence="1">Belongs to the Gfa family.</text>
</comment>
<comment type="caution">
    <text evidence="5">The sequence shown here is derived from an EMBL/GenBank/DDBJ whole genome shotgun (WGS) entry which is preliminary data.</text>
</comment>
<keyword evidence="4 5" id="KW-0456">Lyase</keyword>
<evidence type="ECO:0000256" key="2">
    <source>
        <dbReference type="ARBA" id="ARBA00022723"/>
    </source>
</evidence>
<dbReference type="SUPFAM" id="SSF51316">
    <property type="entry name" value="Mss4-like"/>
    <property type="match status" value="1"/>
</dbReference>